<evidence type="ECO:0000313" key="2">
    <source>
        <dbReference type="EMBL" id="MET3749091.1"/>
    </source>
</evidence>
<dbReference type="Pfam" id="PF00753">
    <property type="entry name" value="Lactamase_B"/>
    <property type="match status" value="1"/>
</dbReference>
<accession>A0ABV2LY09</accession>
<dbReference type="PANTHER" id="PTHR42951:SF22">
    <property type="entry name" value="METALLO BETA-LACTAMASE SUPERFAMILY LIPOPROTEIN"/>
    <property type="match status" value="1"/>
</dbReference>
<organism evidence="2 3">
    <name type="scientific">Blautia caecimuris</name>
    <dbReference type="NCBI Taxonomy" id="1796615"/>
    <lineage>
        <taxon>Bacteria</taxon>
        <taxon>Bacillati</taxon>
        <taxon>Bacillota</taxon>
        <taxon>Clostridia</taxon>
        <taxon>Lachnospirales</taxon>
        <taxon>Lachnospiraceae</taxon>
        <taxon>Blautia</taxon>
    </lineage>
</organism>
<evidence type="ECO:0000259" key="1">
    <source>
        <dbReference type="SMART" id="SM00849"/>
    </source>
</evidence>
<comment type="caution">
    <text evidence="2">The sequence shown here is derived from an EMBL/GenBank/DDBJ whole genome shotgun (WGS) entry which is preliminary data.</text>
</comment>
<dbReference type="Proteomes" id="UP001549106">
    <property type="component" value="Unassembled WGS sequence"/>
</dbReference>
<dbReference type="InterPro" id="IPR036866">
    <property type="entry name" value="RibonucZ/Hydroxyglut_hydro"/>
</dbReference>
<proteinExistence type="predicted"/>
<evidence type="ECO:0000313" key="3">
    <source>
        <dbReference type="Proteomes" id="UP001549106"/>
    </source>
</evidence>
<keyword evidence="3" id="KW-1185">Reference proteome</keyword>
<dbReference type="PANTHER" id="PTHR42951">
    <property type="entry name" value="METALLO-BETA-LACTAMASE DOMAIN-CONTAINING"/>
    <property type="match status" value="1"/>
</dbReference>
<sequence length="270" mass="29972">MCWTVNEIKKGVWHVDESGLDAMYVVKGSKMSAVIDTGTGIGNFKGLVESLVGNPYIVLITHGHVDHAGGCGQFEEVYINEGDYQAALNIKVEDRERYLKNMESAGAIAPGSLSISEKLRNDQKPVFHFFKDGDIFDIGDKKLVVYEMTGHTAGSVCILDEEDRVLFSGDNVNDLELICASASDREALLKEWYEAGKRIFARKDSFDVCGGGHCLISIEKAEEALMCGKMILSGELQAKVEKVHFFHAPFYKYKNSRLYNGDFAALYSKE</sequence>
<reference evidence="2 3" key="1">
    <citation type="submission" date="2024-06" db="EMBL/GenBank/DDBJ databases">
        <title>Genomic Encyclopedia of Type Strains, Phase IV (KMG-IV): sequencing the most valuable type-strain genomes for metagenomic binning, comparative biology and taxonomic classification.</title>
        <authorList>
            <person name="Goeker M."/>
        </authorList>
    </citation>
    <scope>NUCLEOTIDE SEQUENCE [LARGE SCALE GENOMIC DNA]</scope>
    <source>
        <strain evidence="2 3">DSM 29492</strain>
    </source>
</reference>
<dbReference type="Gene3D" id="3.60.15.10">
    <property type="entry name" value="Ribonuclease Z/Hydroxyacylglutathione hydrolase-like"/>
    <property type="match status" value="1"/>
</dbReference>
<dbReference type="InterPro" id="IPR001279">
    <property type="entry name" value="Metallo-B-lactamas"/>
</dbReference>
<dbReference type="EMBL" id="JBEPMJ010000002">
    <property type="protein sequence ID" value="MET3749091.1"/>
    <property type="molecule type" value="Genomic_DNA"/>
</dbReference>
<gene>
    <name evidence="2" type="ORF">ABID24_000314</name>
</gene>
<dbReference type="SMART" id="SM00849">
    <property type="entry name" value="Lactamase_B"/>
    <property type="match status" value="1"/>
</dbReference>
<dbReference type="InterPro" id="IPR050855">
    <property type="entry name" value="NDM-1-like"/>
</dbReference>
<dbReference type="RefSeq" id="WP_257463907.1">
    <property type="nucleotide sequence ID" value="NZ_BAABXP010000003.1"/>
</dbReference>
<protein>
    <submittedName>
        <fullName evidence="2">Glyoxylase-like metal-dependent hydrolase (Beta-lactamase superfamily II)</fullName>
    </submittedName>
</protein>
<name>A0ABV2LY09_9FIRM</name>
<dbReference type="SUPFAM" id="SSF56281">
    <property type="entry name" value="Metallo-hydrolase/oxidoreductase"/>
    <property type="match status" value="1"/>
</dbReference>
<feature type="domain" description="Metallo-beta-lactamase" evidence="1">
    <location>
        <begin position="20"/>
        <end position="213"/>
    </location>
</feature>